<sequence>MRKIGFSQIIIFLSFFTAALILGIGTAYLLLGGLELGDFRGIVLVVGALIFVYLYAIALYRLFLRLMPLQEGEIPEHSRQESIYHIYLLFYLLLFYPIMRSGLPPAPLMRVFYLALGARLGHNTYSQGIIHDPPFIQVGANTLIGQNTLLIPHVIEGKRLAHYPIQIGNNVTIGANAVLLAGVNVGDDAIVATGAVVPKGTQLGSGEVWGGVPARLLRPRQGRHPK</sequence>
<dbReference type="Pfam" id="PF14602">
    <property type="entry name" value="Hexapep_2"/>
    <property type="match status" value="1"/>
</dbReference>
<gene>
    <name evidence="2" type="ORF">IB75_10610</name>
</gene>
<organism evidence="2 3">
    <name type="scientific">Nitrosococcus oceani C-27</name>
    <dbReference type="NCBI Taxonomy" id="314279"/>
    <lineage>
        <taxon>Bacteria</taxon>
        <taxon>Pseudomonadati</taxon>
        <taxon>Pseudomonadota</taxon>
        <taxon>Gammaproteobacteria</taxon>
        <taxon>Chromatiales</taxon>
        <taxon>Chromatiaceae</taxon>
        <taxon>Nitrosococcus</taxon>
    </lineage>
</organism>
<dbReference type="InterPro" id="IPR001451">
    <property type="entry name" value="Hexapep"/>
</dbReference>
<feature type="transmembrane region" description="Helical" evidence="1">
    <location>
        <begin position="6"/>
        <end position="30"/>
    </location>
</feature>
<feature type="transmembrane region" description="Helical" evidence="1">
    <location>
        <begin position="83"/>
        <end position="99"/>
    </location>
</feature>
<keyword evidence="1" id="KW-1133">Transmembrane helix</keyword>
<dbReference type="PANTHER" id="PTHR13061">
    <property type="entry name" value="DYNACTIN SUBUNIT P25"/>
    <property type="match status" value="1"/>
</dbReference>
<dbReference type="EMBL" id="JPGN01000063">
    <property type="protein sequence ID" value="KFI19053.1"/>
    <property type="molecule type" value="Genomic_DNA"/>
</dbReference>
<keyword evidence="1" id="KW-0472">Membrane</keyword>
<dbReference type="Proteomes" id="UP000028839">
    <property type="component" value="Unassembled WGS sequence"/>
</dbReference>
<dbReference type="SUPFAM" id="SSF51161">
    <property type="entry name" value="Trimeric LpxA-like enzymes"/>
    <property type="match status" value="1"/>
</dbReference>
<dbReference type="HOGENOM" id="CLU_1192828_0_0_6"/>
<dbReference type="GO" id="GO:0016740">
    <property type="term" value="F:transferase activity"/>
    <property type="evidence" value="ECO:0007669"/>
    <property type="project" value="UniProtKB-KW"/>
</dbReference>
<evidence type="ECO:0000313" key="3">
    <source>
        <dbReference type="Proteomes" id="UP000028839"/>
    </source>
</evidence>
<proteinExistence type="predicted"/>
<keyword evidence="2" id="KW-0808">Transferase</keyword>
<protein>
    <submittedName>
        <fullName evidence="2">Transferase</fullName>
    </submittedName>
</protein>
<dbReference type="Gene3D" id="2.160.10.10">
    <property type="entry name" value="Hexapeptide repeat proteins"/>
    <property type="match status" value="1"/>
</dbReference>
<evidence type="ECO:0000256" key="1">
    <source>
        <dbReference type="SAM" id="Phobius"/>
    </source>
</evidence>
<name>A0A0E2Z094_9GAMM</name>
<reference evidence="2 3" key="1">
    <citation type="submission" date="2014-07" db="EMBL/GenBank/DDBJ databases">
        <title>Comparative analysis of Nitrosococcus oceani genome inventories of strains from Pacific and Atlantic gyres.</title>
        <authorList>
            <person name="Lim C.K."/>
            <person name="Wang L."/>
            <person name="Sayavedra-Soto L.A."/>
            <person name="Klotz M.G."/>
        </authorList>
    </citation>
    <scope>NUCLEOTIDE SEQUENCE [LARGE SCALE GENOMIC DNA]</scope>
    <source>
        <strain evidence="2 3">C-27</strain>
    </source>
</reference>
<keyword evidence="1" id="KW-0812">Transmembrane</keyword>
<dbReference type="AlphaFoldDB" id="A0A0E2Z094"/>
<accession>A0A0E2Z094</accession>
<feature type="transmembrane region" description="Helical" evidence="1">
    <location>
        <begin position="42"/>
        <end position="63"/>
    </location>
</feature>
<dbReference type="InterPro" id="IPR011004">
    <property type="entry name" value="Trimer_LpxA-like_sf"/>
</dbReference>
<comment type="caution">
    <text evidence="2">The sequence shown here is derived from an EMBL/GenBank/DDBJ whole genome shotgun (WGS) entry which is preliminary data.</text>
</comment>
<dbReference type="OrthoDB" id="9815592at2"/>
<dbReference type="PANTHER" id="PTHR13061:SF29">
    <property type="entry name" value="GAMMA CARBONIC ANHYDRASE-LIKE 1, MITOCHONDRIAL-RELATED"/>
    <property type="match status" value="1"/>
</dbReference>
<dbReference type="InterPro" id="IPR050484">
    <property type="entry name" value="Transf_Hexapept/Carb_Anhydrase"/>
</dbReference>
<evidence type="ECO:0000313" key="2">
    <source>
        <dbReference type="EMBL" id="KFI19053.1"/>
    </source>
</evidence>